<keyword evidence="3" id="KW-1185">Reference proteome</keyword>
<name>A0A0U3T1G4_9ACTN</name>
<reference evidence="2 3" key="1">
    <citation type="journal article" date="1991" name="Int. J. Syst. Bacteriol.">
        <title>Description of the erythromycin-producing bacterium Arthrobacter sp. strain NRRL B-3381 as Aeromicrobium erythreum gen. nov., sp. nov.</title>
        <authorList>
            <person name="Miller E.S."/>
            <person name="Woese C.R."/>
            <person name="Brenner S."/>
        </authorList>
    </citation>
    <scope>NUCLEOTIDE SEQUENCE [LARGE SCALE GENOMIC DNA]</scope>
    <source>
        <strain evidence="2 3">AR18</strain>
    </source>
</reference>
<organism evidence="2 3">
    <name type="scientific">Aeromicrobium erythreum</name>
    <dbReference type="NCBI Taxonomy" id="2041"/>
    <lineage>
        <taxon>Bacteria</taxon>
        <taxon>Bacillati</taxon>
        <taxon>Actinomycetota</taxon>
        <taxon>Actinomycetes</taxon>
        <taxon>Propionibacteriales</taxon>
        <taxon>Nocardioidaceae</taxon>
        <taxon>Aeromicrobium</taxon>
    </lineage>
</organism>
<dbReference type="Gene3D" id="3.40.50.12780">
    <property type="entry name" value="N-terminal domain of ligase-like"/>
    <property type="match status" value="1"/>
</dbReference>
<proteinExistence type="predicted"/>
<dbReference type="KEGG" id="aer:AERYTH_07525"/>
<dbReference type="Proteomes" id="UP000067689">
    <property type="component" value="Chromosome"/>
</dbReference>
<dbReference type="SUPFAM" id="SSF56801">
    <property type="entry name" value="Acetyl-CoA synthetase-like"/>
    <property type="match status" value="1"/>
</dbReference>
<dbReference type="EMBL" id="CP011502">
    <property type="protein sequence ID" value="ALX04552.1"/>
    <property type="molecule type" value="Genomic_DNA"/>
</dbReference>
<dbReference type="InterPro" id="IPR000873">
    <property type="entry name" value="AMP-dep_synth/lig_dom"/>
</dbReference>
<evidence type="ECO:0000259" key="1">
    <source>
        <dbReference type="Pfam" id="PF00501"/>
    </source>
</evidence>
<dbReference type="OrthoDB" id="3746879at2"/>
<sequence length="146" mass="14882">MASLGFELLDRHVIGGGADDPATSTLTYATLLERSSFLGSGLRMLGVQPGDEVGVQVAGDDRVVAVCACIRIGAVPAPDGTVVVVDGDDGPEVRSAEGVHPLDLVRQAGSGDAATALAKDADGFRDAVLAHAADVVEPLLARRPVR</sequence>
<gene>
    <name evidence="2" type="ORF">AERYTH_07525</name>
</gene>
<evidence type="ECO:0000313" key="3">
    <source>
        <dbReference type="Proteomes" id="UP000067689"/>
    </source>
</evidence>
<dbReference type="InterPro" id="IPR042099">
    <property type="entry name" value="ANL_N_sf"/>
</dbReference>
<dbReference type="RefSeq" id="WP_067856686.1">
    <property type="nucleotide sequence ID" value="NZ_CP011502.1"/>
</dbReference>
<dbReference type="STRING" id="2041.AERYTH_07525"/>
<dbReference type="PATRIC" id="fig|2041.4.peg.1578"/>
<protein>
    <recommendedName>
        <fullName evidence="1">AMP-dependent synthetase/ligase domain-containing protein</fullName>
    </recommendedName>
</protein>
<feature type="domain" description="AMP-dependent synthetase/ligase" evidence="1">
    <location>
        <begin position="23"/>
        <end position="78"/>
    </location>
</feature>
<dbReference type="Pfam" id="PF00501">
    <property type="entry name" value="AMP-binding"/>
    <property type="match status" value="1"/>
</dbReference>
<accession>A0A0U3T1G4</accession>
<evidence type="ECO:0000313" key="2">
    <source>
        <dbReference type="EMBL" id="ALX04552.1"/>
    </source>
</evidence>
<dbReference type="AlphaFoldDB" id="A0A0U3T1G4"/>